<evidence type="ECO:0000256" key="3">
    <source>
        <dbReference type="SAM" id="SignalP"/>
    </source>
</evidence>
<gene>
    <name evidence="5" type="ORF">BG011_006051</name>
</gene>
<dbReference type="Pfam" id="PF23585">
    <property type="entry name" value="DUF7137"/>
    <property type="match status" value="1"/>
</dbReference>
<dbReference type="OrthoDB" id="2435509at2759"/>
<organism evidence="5 6">
    <name type="scientific">Mortierella polycephala</name>
    <dbReference type="NCBI Taxonomy" id="41804"/>
    <lineage>
        <taxon>Eukaryota</taxon>
        <taxon>Fungi</taxon>
        <taxon>Fungi incertae sedis</taxon>
        <taxon>Mucoromycota</taxon>
        <taxon>Mortierellomycotina</taxon>
        <taxon>Mortierellomycetes</taxon>
        <taxon>Mortierellales</taxon>
        <taxon>Mortierellaceae</taxon>
        <taxon>Mortierella</taxon>
    </lineage>
</organism>
<accession>A0A9P6PX37</accession>
<feature type="domain" description="DUF7137" evidence="4">
    <location>
        <begin position="78"/>
        <end position="208"/>
    </location>
</feature>
<feature type="compositionally biased region" description="Low complexity" evidence="1">
    <location>
        <begin position="30"/>
        <end position="50"/>
    </location>
</feature>
<dbReference type="EMBL" id="JAAAJA010000429">
    <property type="protein sequence ID" value="KAG0253944.1"/>
    <property type="molecule type" value="Genomic_DNA"/>
</dbReference>
<dbReference type="InterPro" id="IPR055561">
    <property type="entry name" value="DUF7137"/>
</dbReference>
<sequence length="249" mass="25704">MLMSLLALLYLSNVFVQGQGSSSAPVPTQTTGMATGTATGSATAPSAGAGTSTGGPSGSATGTGSAAPSATALPPITSPLGSLMMLFPKANNQNPPIFPIGVDIEFSWEYNDYLIVQPKNLTIEAYSPDNTIVTIGDNLPGNLKSFIWTGPSQKNITHPIKTAIYTLRIFDGAIGRFGSLPNAGGYLSTYTGLKFGLYGPGGYTPSDQLNPPICATCEFSTVTNGAFRTVLPALPMALAILISAFMVLQ</sequence>
<evidence type="ECO:0000256" key="2">
    <source>
        <dbReference type="SAM" id="Phobius"/>
    </source>
</evidence>
<feature type="transmembrane region" description="Helical" evidence="2">
    <location>
        <begin position="230"/>
        <end position="248"/>
    </location>
</feature>
<dbReference type="AlphaFoldDB" id="A0A9P6PX37"/>
<keyword evidence="3" id="KW-0732">Signal</keyword>
<keyword evidence="2" id="KW-1133">Transmembrane helix</keyword>
<evidence type="ECO:0000313" key="5">
    <source>
        <dbReference type="EMBL" id="KAG0253944.1"/>
    </source>
</evidence>
<feature type="signal peptide" evidence="3">
    <location>
        <begin position="1"/>
        <end position="18"/>
    </location>
</feature>
<dbReference type="PANTHER" id="PTHR42028:SF1">
    <property type="entry name" value="YALI0E30657P"/>
    <property type="match status" value="1"/>
</dbReference>
<feature type="compositionally biased region" description="Low complexity" evidence="1">
    <location>
        <begin position="58"/>
        <end position="71"/>
    </location>
</feature>
<feature type="chain" id="PRO_5040334602" description="DUF7137 domain-containing protein" evidence="3">
    <location>
        <begin position="19"/>
        <end position="249"/>
    </location>
</feature>
<dbReference type="PANTHER" id="PTHR42028">
    <property type="entry name" value="CHROMOSOME 1, WHOLE GENOME SHOTGUN SEQUENCE"/>
    <property type="match status" value="1"/>
</dbReference>
<protein>
    <recommendedName>
        <fullName evidence="4">DUF7137 domain-containing protein</fullName>
    </recommendedName>
</protein>
<evidence type="ECO:0000313" key="6">
    <source>
        <dbReference type="Proteomes" id="UP000726737"/>
    </source>
</evidence>
<comment type="caution">
    <text evidence="5">The sequence shown here is derived from an EMBL/GenBank/DDBJ whole genome shotgun (WGS) entry which is preliminary data.</text>
</comment>
<keyword evidence="2" id="KW-0472">Membrane</keyword>
<dbReference type="Proteomes" id="UP000726737">
    <property type="component" value="Unassembled WGS sequence"/>
</dbReference>
<evidence type="ECO:0000256" key="1">
    <source>
        <dbReference type="SAM" id="MobiDB-lite"/>
    </source>
</evidence>
<evidence type="ECO:0000259" key="4">
    <source>
        <dbReference type="Pfam" id="PF23585"/>
    </source>
</evidence>
<name>A0A9P6PX37_9FUNG</name>
<keyword evidence="6" id="KW-1185">Reference proteome</keyword>
<keyword evidence="2" id="KW-0812">Transmembrane</keyword>
<proteinExistence type="predicted"/>
<feature type="region of interest" description="Disordered" evidence="1">
    <location>
        <begin position="21"/>
        <end position="71"/>
    </location>
</feature>
<reference evidence="5" key="1">
    <citation type="journal article" date="2020" name="Fungal Divers.">
        <title>Resolving the Mortierellaceae phylogeny through synthesis of multi-gene phylogenetics and phylogenomics.</title>
        <authorList>
            <person name="Vandepol N."/>
            <person name="Liber J."/>
            <person name="Desiro A."/>
            <person name="Na H."/>
            <person name="Kennedy M."/>
            <person name="Barry K."/>
            <person name="Grigoriev I.V."/>
            <person name="Miller A.N."/>
            <person name="O'Donnell K."/>
            <person name="Stajich J.E."/>
            <person name="Bonito G."/>
        </authorList>
    </citation>
    <scope>NUCLEOTIDE SEQUENCE</scope>
    <source>
        <strain evidence="5">KOD948</strain>
    </source>
</reference>